<dbReference type="GO" id="GO:0004519">
    <property type="term" value="F:endonuclease activity"/>
    <property type="evidence" value="ECO:0007669"/>
    <property type="project" value="UniProtKB-KW"/>
</dbReference>
<dbReference type="Pfam" id="PF01713">
    <property type="entry name" value="Smr"/>
    <property type="match status" value="1"/>
</dbReference>
<protein>
    <submittedName>
        <fullName evidence="2">DNA endonuclease SmrA</fullName>
    </submittedName>
</protein>
<gene>
    <name evidence="2" type="primary">smrA</name>
    <name evidence="2" type="ORF">MJO52_20260</name>
</gene>
<dbReference type="SMART" id="SM00463">
    <property type="entry name" value="SMR"/>
    <property type="match status" value="1"/>
</dbReference>
<name>A0ABY4VAQ8_9GAMM</name>
<feature type="domain" description="Smr" evidence="1">
    <location>
        <begin position="98"/>
        <end position="178"/>
    </location>
</feature>
<keyword evidence="2" id="KW-0540">Nuclease</keyword>
<dbReference type="InterPro" id="IPR036063">
    <property type="entry name" value="Smr_dom_sf"/>
</dbReference>
<organism evidence="2 3">
    <name type="scientific">Microbulbifer variabilis</name>
    <dbReference type="NCBI Taxonomy" id="266805"/>
    <lineage>
        <taxon>Bacteria</taxon>
        <taxon>Pseudomonadati</taxon>
        <taxon>Pseudomonadota</taxon>
        <taxon>Gammaproteobacteria</taxon>
        <taxon>Cellvibrionales</taxon>
        <taxon>Microbulbiferaceae</taxon>
        <taxon>Microbulbifer</taxon>
    </lineage>
</organism>
<evidence type="ECO:0000259" key="1">
    <source>
        <dbReference type="PROSITE" id="PS50828"/>
    </source>
</evidence>
<evidence type="ECO:0000313" key="3">
    <source>
        <dbReference type="Proteomes" id="UP001055658"/>
    </source>
</evidence>
<accession>A0ABY4VAQ8</accession>
<dbReference type="NCBIfam" id="NF033154">
    <property type="entry name" value="endonuc_SmrA"/>
    <property type="match status" value="1"/>
</dbReference>
<dbReference type="PANTHER" id="PTHR35562:SF2">
    <property type="entry name" value="DNA ENDONUCLEASE SMRA-RELATED"/>
    <property type="match status" value="1"/>
</dbReference>
<dbReference type="InterPro" id="IPR002625">
    <property type="entry name" value="Smr_dom"/>
</dbReference>
<dbReference type="PROSITE" id="PS50828">
    <property type="entry name" value="SMR"/>
    <property type="match status" value="1"/>
</dbReference>
<sequence>MSGDSKLFKDALGELGDVKPLVQERRVTLRKESEPSERILRERRAAATRLTESEMNPLSGEYIELVAPWDPIEFKRDGVQNGVYRNLRLGKYTVDARLDLHRHSVEMARSAVVEFVRDCVEADVRCALITHGKGEGRKQPALLKSCIYHWLPQLDEVLAFHSAQKQHGGMGATYLLLRKSERKRQENLERHQRRF</sequence>
<dbReference type="SUPFAM" id="SSF160443">
    <property type="entry name" value="SMR domain-like"/>
    <property type="match status" value="1"/>
</dbReference>
<dbReference type="Gene3D" id="3.30.1370.110">
    <property type="match status" value="1"/>
</dbReference>
<dbReference type="EMBL" id="CP092418">
    <property type="protein sequence ID" value="USD21361.1"/>
    <property type="molecule type" value="Genomic_DNA"/>
</dbReference>
<reference evidence="2" key="1">
    <citation type="submission" date="2022-02" db="EMBL/GenBank/DDBJ databases">
        <title>Coral-associated bacteria.</title>
        <authorList>
            <person name="Tang K."/>
            <person name="Wang X."/>
        </authorList>
    </citation>
    <scope>NUCLEOTIDE SEQUENCE</scope>
    <source>
        <strain evidence="2">SCSIO 43006</strain>
    </source>
</reference>
<keyword evidence="3" id="KW-1185">Reference proteome</keyword>
<keyword evidence="2" id="KW-0378">Hydrolase</keyword>
<dbReference type="InterPro" id="IPR047688">
    <property type="entry name" value="Endonuc_SmrA"/>
</dbReference>
<evidence type="ECO:0000313" key="2">
    <source>
        <dbReference type="EMBL" id="USD21361.1"/>
    </source>
</evidence>
<keyword evidence="2" id="KW-0255">Endonuclease</keyword>
<dbReference type="PANTHER" id="PTHR35562">
    <property type="entry name" value="DNA ENDONUCLEASE SMRA-RELATED"/>
    <property type="match status" value="1"/>
</dbReference>
<proteinExistence type="predicted"/>
<dbReference type="RefSeq" id="WP_252083759.1">
    <property type="nucleotide sequence ID" value="NZ_CP092418.1"/>
</dbReference>
<dbReference type="Proteomes" id="UP001055658">
    <property type="component" value="Chromosome"/>
</dbReference>